<evidence type="ECO:0000256" key="1">
    <source>
        <dbReference type="ARBA" id="ARBA00009477"/>
    </source>
</evidence>
<sequence length="431" mass="46064">MSHAQRHSSIGIHGLHEHEGAHQIRRLLLLRRAKWVALAALLALGAGAGAVMFERAAHARELSAATQTNAKIHVYVVSARPGRGQQSLQLPGTLQGYMETPLYARVSGYVQRWHKDIGERVKKGDLLAEIATGETEQQLAEARANRQQAQSNLQLARTSFERWQGLRQRDAVSQQELDERQNTLKLVQANVAATEANVQRLEQLLSYGRIVAPFSGVITKRNIDVGSLVDAGNGGAPKLLFTLSQVDPLRLYVAAPQSAAPRIKVGSDAVVTLSELPGQSFTGKVVRTAGAIDPATRTLQVEINLPNAEGKLLPGSYVQVALQTAAADKPTLTVPNNALLFRPEGTLVATVTDGKVHLQKVTLGRDLGVRIEILNGLKPSDKLIVNPPDSLAEGDAVEASDLPEPKAPEGKGGGSDNKPAGDKPTPARSAS</sequence>
<dbReference type="Pfam" id="PF25917">
    <property type="entry name" value="BSH_RND"/>
    <property type="match status" value="1"/>
</dbReference>
<dbReference type="Gene3D" id="2.40.420.20">
    <property type="match status" value="1"/>
</dbReference>
<feature type="coiled-coil region" evidence="2">
    <location>
        <begin position="132"/>
        <end position="204"/>
    </location>
</feature>
<dbReference type="InterPro" id="IPR058792">
    <property type="entry name" value="Beta-barrel_RND_2"/>
</dbReference>
<gene>
    <name evidence="9" type="ORF">PSQ39_01600</name>
</gene>
<feature type="domain" description="YknX-like C-terminal permuted SH3-like" evidence="8">
    <location>
        <begin position="332"/>
        <end position="398"/>
    </location>
</feature>
<dbReference type="Gene3D" id="2.40.50.100">
    <property type="match status" value="1"/>
</dbReference>
<feature type="transmembrane region" description="Helical" evidence="4">
    <location>
        <begin position="35"/>
        <end position="53"/>
    </location>
</feature>
<dbReference type="NCBIfam" id="TIGR01730">
    <property type="entry name" value="RND_mfp"/>
    <property type="match status" value="1"/>
</dbReference>
<dbReference type="Gene3D" id="1.10.287.470">
    <property type="entry name" value="Helix hairpin bin"/>
    <property type="match status" value="1"/>
</dbReference>
<dbReference type="Pfam" id="PF25876">
    <property type="entry name" value="HH_MFP_RND"/>
    <property type="match status" value="1"/>
</dbReference>
<evidence type="ECO:0000256" key="2">
    <source>
        <dbReference type="SAM" id="Coils"/>
    </source>
</evidence>
<dbReference type="RefSeq" id="WP_273924840.1">
    <property type="nucleotide sequence ID" value="NZ_JAQSIO010000001.1"/>
</dbReference>
<dbReference type="PANTHER" id="PTHR30469">
    <property type="entry name" value="MULTIDRUG RESISTANCE PROTEIN MDTA"/>
    <property type="match status" value="1"/>
</dbReference>
<keyword evidence="4" id="KW-1133">Transmembrane helix</keyword>
<dbReference type="PANTHER" id="PTHR30469:SF37">
    <property type="entry name" value="RAGD PROTEIN"/>
    <property type="match status" value="1"/>
</dbReference>
<keyword evidence="2" id="KW-0175">Coiled coil</keyword>
<dbReference type="InterPro" id="IPR006143">
    <property type="entry name" value="RND_pump_MFP"/>
</dbReference>
<evidence type="ECO:0000256" key="3">
    <source>
        <dbReference type="SAM" id="MobiDB-lite"/>
    </source>
</evidence>
<evidence type="ECO:0000259" key="5">
    <source>
        <dbReference type="Pfam" id="PF25876"/>
    </source>
</evidence>
<feature type="domain" description="CusB-like beta-barrel" evidence="7">
    <location>
        <begin position="252"/>
        <end position="325"/>
    </location>
</feature>
<keyword evidence="10" id="KW-1185">Reference proteome</keyword>
<evidence type="ECO:0000256" key="4">
    <source>
        <dbReference type="SAM" id="Phobius"/>
    </source>
</evidence>
<feature type="domain" description="Multidrug resistance protein MdtA-like alpha-helical hairpin" evidence="5">
    <location>
        <begin position="138"/>
        <end position="199"/>
    </location>
</feature>
<evidence type="ECO:0000259" key="7">
    <source>
        <dbReference type="Pfam" id="PF25954"/>
    </source>
</evidence>
<keyword evidence="4" id="KW-0472">Membrane</keyword>
<dbReference type="Pfam" id="PF25989">
    <property type="entry name" value="YknX_C"/>
    <property type="match status" value="1"/>
</dbReference>
<evidence type="ECO:0000259" key="8">
    <source>
        <dbReference type="Pfam" id="PF25989"/>
    </source>
</evidence>
<evidence type="ECO:0000313" key="9">
    <source>
        <dbReference type="EMBL" id="MDD0813314.1"/>
    </source>
</evidence>
<proteinExistence type="inferred from homology"/>
<accession>A0ABT5MBM9</accession>
<evidence type="ECO:0000313" key="10">
    <source>
        <dbReference type="Proteomes" id="UP001528672"/>
    </source>
</evidence>
<dbReference type="Pfam" id="PF25954">
    <property type="entry name" value="Beta-barrel_RND_2"/>
    <property type="match status" value="1"/>
</dbReference>
<dbReference type="SUPFAM" id="SSF111369">
    <property type="entry name" value="HlyD-like secretion proteins"/>
    <property type="match status" value="1"/>
</dbReference>
<name>A0ABT5MBM9_9BURK</name>
<comment type="caution">
    <text evidence="9">The sequence shown here is derived from an EMBL/GenBank/DDBJ whole genome shotgun (WGS) entry which is preliminary data.</text>
</comment>
<keyword evidence="4" id="KW-0812">Transmembrane</keyword>
<reference evidence="9 10" key="1">
    <citation type="submission" date="2023-02" db="EMBL/GenBank/DDBJ databases">
        <title>Bacterial whole genome sequence for Curvibacter sp. HBC28.</title>
        <authorList>
            <person name="Le V."/>
            <person name="Ko S.-R."/>
            <person name="Ahn C.-Y."/>
            <person name="Oh H.-M."/>
        </authorList>
    </citation>
    <scope>NUCLEOTIDE SEQUENCE [LARGE SCALE GENOMIC DNA]</scope>
    <source>
        <strain evidence="9 10">HBC28</strain>
    </source>
</reference>
<dbReference type="InterPro" id="IPR058625">
    <property type="entry name" value="MdtA-like_BSH"/>
</dbReference>
<dbReference type="InterPro" id="IPR058624">
    <property type="entry name" value="MdtA-like_HH"/>
</dbReference>
<organism evidence="9 10">
    <name type="scientific">Curvibacter microcysteis</name>
    <dbReference type="NCBI Taxonomy" id="3026419"/>
    <lineage>
        <taxon>Bacteria</taxon>
        <taxon>Pseudomonadati</taxon>
        <taxon>Pseudomonadota</taxon>
        <taxon>Betaproteobacteria</taxon>
        <taxon>Burkholderiales</taxon>
        <taxon>Comamonadaceae</taxon>
        <taxon>Curvibacter</taxon>
    </lineage>
</organism>
<dbReference type="InterPro" id="IPR058637">
    <property type="entry name" value="YknX-like_C"/>
</dbReference>
<protein>
    <submittedName>
        <fullName evidence="9">Efflux RND transporter periplasmic adaptor subunit</fullName>
    </submittedName>
</protein>
<dbReference type="Proteomes" id="UP001528672">
    <property type="component" value="Unassembled WGS sequence"/>
</dbReference>
<evidence type="ECO:0000259" key="6">
    <source>
        <dbReference type="Pfam" id="PF25917"/>
    </source>
</evidence>
<comment type="similarity">
    <text evidence="1">Belongs to the membrane fusion protein (MFP) (TC 8.A.1) family.</text>
</comment>
<dbReference type="EMBL" id="JAQSIO010000001">
    <property type="protein sequence ID" value="MDD0813314.1"/>
    <property type="molecule type" value="Genomic_DNA"/>
</dbReference>
<feature type="region of interest" description="Disordered" evidence="3">
    <location>
        <begin position="385"/>
        <end position="431"/>
    </location>
</feature>
<dbReference type="Gene3D" id="2.40.30.170">
    <property type="match status" value="1"/>
</dbReference>
<feature type="domain" description="Multidrug resistance protein MdtA-like barrel-sandwich hybrid" evidence="6">
    <location>
        <begin position="104"/>
        <end position="233"/>
    </location>
</feature>